<dbReference type="InterPro" id="IPR040324">
    <property type="entry name" value="WDR44/Dgr2"/>
</dbReference>
<accession>A0AAV5HR74</accession>
<dbReference type="Proteomes" id="UP001054252">
    <property type="component" value="Unassembled WGS sequence"/>
</dbReference>
<evidence type="ECO:0000256" key="1">
    <source>
        <dbReference type="ARBA" id="ARBA00022574"/>
    </source>
</evidence>
<dbReference type="AlphaFoldDB" id="A0AAV5HR74"/>
<evidence type="ECO:0000256" key="2">
    <source>
        <dbReference type="ARBA" id="ARBA00022737"/>
    </source>
</evidence>
<dbReference type="SUPFAM" id="SSF50978">
    <property type="entry name" value="WD40 repeat-like"/>
    <property type="match status" value="1"/>
</dbReference>
<dbReference type="Pfam" id="PF00400">
    <property type="entry name" value="WD40"/>
    <property type="match status" value="4"/>
</dbReference>
<dbReference type="InterPro" id="IPR015943">
    <property type="entry name" value="WD40/YVTN_repeat-like_dom_sf"/>
</dbReference>
<dbReference type="InterPro" id="IPR001680">
    <property type="entry name" value="WD40_rpt"/>
</dbReference>
<comment type="caution">
    <text evidence="5">The sequence shown here is derived from an EMBL/GenBank/DDBJ whole genome shotgun (WGS) entry which is preliminary data.</text>
</comment>
<evidence type="ECO:0000313" key="6">
    <source>
        <dbReference type="Proteomes" id="UP001054252"/>
    </source>
</evidence>
<dbReference type="EMBL" id="BPVZ01000003">
    <property type="protein sequence ID" value="GKU89052.1"/>
    <property type="molecule type" value="Genomic_DNA"/>
</dbReference>
<keyword evidence="1 3" id="KW-0853">WD repeat</keyword>
<feature type="repeat" description="WD" evidence="3">
    <location>
        <begin position="375"/>
        <end position="415"/>
    </location>
</feature>
<feature type="compositionally biased region" description="Polar residues" evidence="4">
    <location>
        <begin position="180"/>
        <end position="190"/>
    </location>
</feature>
<dbReference type="PANTHER" id="PTHR14221:SF57">
    <property type="entry name" value="TRANSDUCIN_WD40 REPEAT-LIKE SUPERFAMILY PROTEIN"/>
    <property type="match status" value="1"/>
</dbReference>
<evidence type="ECO:0000256" key="4">
    <source>
        <dbReference type="SAM" id="MobiDB-lite"/>
    </source>
</evidence>
<evidence type="ECO:0000256" key="3">
    <source>
        <dbReference type="PROSITE-ProRule" id="PRU00221"/>
    </source>
</evidence>
<dbReference type="Gene3D" id="2.130.10.10">
    <property type="entry name" value="YVTN repeat-like/Quinoprotein amine dehydrogenase"/>
    <property type="match status" value="2"/>
</dbReference>
<sequence>MGSLSEEDFRFFDAPEDIASTSSSNSDYIEIFDPNSTPGSPPVGGFQYDVWIHSPGSVKERRNKFFDWLGNSLDQIVPQNSVDDSSMEGELDRVRETNGAVLRTSGFVEEFSSSRSSLSCFSECFDFSEESISREKFMSREGNSDGGAACHEDELRQDGKTCRSCEMNSDPLATHEEFENTSSSSPSYQQHRGKEDEGQNKLVGVGKRVKNKWLHKLRSLACVVDYQGKTNRLIAHGDDHAILGTRIQRVKVRQSRKRLKELSAVYKAQDIQAHEGSILTMKFSPDGQYLASAGEDGVVRVWQVVEDERCNDIDIPEIDPSCIYFAVNHLSELKPLFLDKDKVSNTRSLRKTSDSACVIFPSKVFRILEKPLHEFCGHRDEVLDLSWSKKNHLLSSSLDKTVRLWKVGSDQCLRAFSHSNYVTCVQFNPVDDNYFISGSIDGKVRIWAISTCQVVDWTDIRDMVTAVCYQPDGQGGIIGTMSGTCRFYNMSDNNLQLDAPVYLSSKKKSVCRRITSLQFFPQDSSKVMVTCADSQVRILQGLNVIAKYKGLHNVGNQTSASLTPDGKHIISACEDSNVYMWNYVDQENFSLPKTKSIRSCEWFSTNASIAIPWCGLKYGHLENGRQFQVLNDNLAETLPYSSPAYFSLSNEYFLESFPKGAATWPEEKLPPSSPSSISSAMHKSQYKFLKSSCQSTFRSHAWGLVIVTAGLDGRIRSFHNYGLPVAV</sequence>
<dbReference type="PROSITE" id="PS50294">
    <property type="entry name" value="WD_REPEATS_REGION"/>
    <property type="match status" value="3"/>
</dbReference>
<feature type="repeat" description="WD" evidence="3">
    <location>
        <begin position="271"/>
        <end position="304"/>
    </location>
</feature>
<feature type="repeat" description="WD" evidence="3">
    <location>
        <begin position="415"/>
        <end position="451"/>
    </location>
</feature>
<keyword evidence="2" id="KW-0677">Repeat</keyword>
<dbReference type="InterPro" id="IPR020472">
    <property type="entry name" value="WD40_PAC1"/>
</dbReference>
<evidence type="ECO:0000313" key="5">
    <source>
        <dbReference type="EMBL" id="GKU89052.1"/>
    </source>
</evidence>
<dbReference type="PANTHER" id="PTHR14221">
    <property type="entry name" value="WD REPEAT DOMAIN 44"/>
    <property type="match status" value="1"/>
</dbReference>
<keyword evidence="6" id="KW-1185">Reference proteome</keyword>
<dbReference type="InterPro" id="IPR036322">
    <property type="entry name" value="WD40_repeat_dom_sf"/>
</dbReference>
<feature type="region of interest" description="Disordered" evidence="4">
    <location>
        <begin position="175"/>
        <end position="202"/>
    </location>
</feature>
<dbReference type="SMART" id="SM00320">
    <property type="entry name" value="WD40"/>
    <property type="match status" value="7"/>
</dbReference>
<dbReference type="PRINTS" id="PR00320">
    <property type="entry name" value="GPROTEINBRPT"/>
</dbReference>
<name>A0AAV5HR74_9ROSI</name>
<proteinExistence type="predicted"/>
<gene>
    <name evidence="5" type="ORF">SLEP1_g3243</name>
</gene>
<protein>
    <submittedName>
        <fullName evidence="5">Uncharacterized protein</fullName>
    </submittedName>
</protein>
<dbReference type="PROSITE" id="PS50082">
    <property type="entry name" value="WD_REPEATS_2"/>
    <property type="match status" value="3"/>
</dbReference>
<organism evidence="5 6">
    <name type="scientific">Rubroshorea leprosula</name>
    <dbReference type="NCBI Taxonomy" id="152421"/>
    <lineage>
        <taxon>Eukaryota</taxon>
        <taxon>Viridiplantae</taxon>
        <taxon>Streptophyta</taxon>
        <taxon>Embryophyta</taxon>
        <taxon>Tracheophyta</taxon>
        <taxon>Spermatophyta</taxon>
        <taxon>Magnoliopsida</taxon>
        <taxon>eudicotyledons</taxon>
        <taxon>Gunneridae</taxon>
        <taxon>Pentapetalae</taxon>
        <taxon>rosids</taxon>
        <taxon>malvids</taxon>
        <taxon>Malvales</taxon>
        <taxon>Dipterocarpaceae</taxon>
        <taxon>Rubroshorea</taxon>
    </lineage>
</organism>
<reference evidence="5 6" key="1">
    <citation type="journal article" date="2021" name="Commun. Biol.">
        <title>The genome of Shorea leprosula (Dipterocarpaceae) highlights the ecological relevance of drought in aseasonal tropical rainforests.</title>
        <authorList>
            <person name="Ng K.K.S."/>
            <person name="Kobayashi M.J."/>
            <person name="Fawcett J.A."/>
            <person name="Hatakeyama M."/>
            <person name="Paape T."/>
            <person name="Ng C.H."/>
            <person name="Ang C.C."/>
            <person name="Tnah L.H."/>
            <person name="Lee C.T."/>
            <person name="Nishiyama T."/>
            <person name="Sese J."/>
            <person name="O'Brien M.J."/>
            <person name="Copetti D."/>
            <person name="Mohd Noor M.I."/>
            <person name="Ong R.C."/>
            <person name="Putra M."/>
            <person name="Sireger I.Z."/>
            <person name="Indrioko S."/>
            <person name="Kosugi Y."/>
            <person name="Izuno A."/>
            <person name="Isagi Y."/>
            <person name="Lee S.L."/>
            <person name="Shimizu K.K."/>
        </authorList>
    </citation>
    <scope>NUCLEOTIDE SEQUENCE [LARGE SCALE GENOMIC DNA]</scope>
    <source>
        <strain evidence="5">214</strain>
    </source>
</reference>